<dbReference type="GO" id="GO:0005829">
    <property type="term" value="C:cytosol"/>
    <property type="evidence" value="ECO:0007669"/>
    <property type="project" value="TreeGrafter"/>
</dbReference>
<dbReference type="InterPro" id="IPR011611">
    <property type="entry name" value="PfkB_dom"/>
</dbReference>
<evidence type="ECO:0000256" key="2">
    <source>
        <dbReference type="ARBA" id="ARBA00022777"/>
    </source>
</evidence>
<dbReference type="InterPro" id="IPR011913">
    <property type="entry name" value="RfaE_dom_I"/>
</dbReference>
<gene>
    <name evidence="4" type="ORF">COW36_03345</name>
</gene>
<name>A0A2M7G9T6_9BACT</name>
<proteinExistence type="predicted"/>
<comment type="caution">
    <text evidence="4">The sequence shown here is derived from an EMBL/GenBank/DDBJ whole genome shotgun (WGS) entry which is preliminary data.</text>
</comment>
<organism evidence="4 5">
    <name type="scientific">bacterium (Candidatus Blackallbacteria) CG17_big_fil_post_rev_8_21_14_2_50_48_46</name>
    <dbReference type="NCBI Taxonomy" id="2014261"/>
    <lineage>
        <taxon>Bacteria</taxon>
        <taxon>Candidatus Blackallbacteria</taxon>
    </lineage>
</organism>
<evidence type="ECO:0000259" key="3">
    <source>
        <dbReference type="Pfam" id="PF00294"/>
    </source>
</evidence>
<dbReference type="PANTHER" id="PTHR46969:SF1">
    <property type="entry name" value="BIFUNCTIONAL PROTEIN HLDE"/>
    <property type="match status" value="1"/>
</dbReference>
<feature type="domain" description="Carbohydrate kinase PfkB" evidence="3">
    <location>
        <begin position="17"/>
        <end position="322"/>
    </location>
</feature>
<dbReference type="InterPro" id="IPR029056">
    <property type="entry name" value="Ribokinase-like"/>
</dbReference>
<dbReference type="Pfam" id="PF00294">
    <property type="entry name" value="PfkB"/>
    <property type="match status" value="1"/>
</dbReference>
<dbReference type="AlphaFoldDB" id="A0A2M7G9T6"/>
<dbReference type="CDD" id="cd01172">
    <property type="entry name" value="RfaE_like"/>
    <property type="match status" value="1"/>
</dbReference>
<evidence type="ECO:0000256" key="1">
    <source>
        <dbReference type="ARBA" id="ARBA00022679"/>
    </source>
</evidence>
<accession>A0A2M7G9T6</accession>
<dbReference type="GO" id="GO:0033785">
    <property type="term" value="F:heptose 7-phosphate kinase activity"/>
    <property type="evidence" value="ECO:0007669"/>
    <property type="project" value="TreeGrafter"/>
</dbReference>
<dbReference type="PANTHER" id="PTHR46969">
    <property type="entry name" value="BIFUNCTIONAL PROTEIN HLDE"/>
    <property type="match status" value="1"/>
</dbReference>
<keyword evidence="2 4" id="KW-0418">Kinase</keyword>
<dbReference type="SUPFAM" id="SSF53613">
    <property type="entry name" value="Ribokinase-like"/>
    <property type="match status" value="1"/>
</dbReference>
<dbReference type="GO" id="GO:0033786">
    <property type="term" value="F:heptose-1-phosphate adenylyltransferase activity"/>
    <property type="evidence" value="ECO:0007669"/>
    <property type="project" value="TreeGrafter"/>
</dbReference>
<dbReference type="Proteomes" id="UP000231019">
    <property type="component" value="Unassembled WGS sequence"/>
</dbReference>
<protein>
    <submittedName>
        <fullName evidence="4">D-glycero-beta-D-manno-heptose-7-phosphate kinase</fullName>
    </submittedName>
</protein>
<reference evidence="4 5" key="1">
    <citation type="submission" date="2017-09" db="EMBL/GenBank/DDBJ databases">
        <title>Depth-based differentiation of microbial function through sediment-hosted aquifers and enrichment of novel symbionts in the deep terrestrial subsurface.</title>
        <authorList>
            <person name="Probst A.J."/>
            <person name="Ladd B."/>
            <person name="Jarett J.K."/>
            <person name="Geller-Mcgrath D.E."/>
            <person name="Sieber C.M."/>
            <person name="Emerson J.B."/>
            <person name="Anantharaman K."/>
            <person name="Thomas B.C."/>
            <person name="Malmstrom R."/>
            <person name="Stieglmeier M."/>
            <person name="Klingl A."/>
            <person name="Woyke T."/>
            <person name="Ryan C.M."/>
            <person name="Banfield J.F."/>
        </authorList>
    </citation>
    <scope>NUCLEOTIDE SEQUENCE [LARGE SCALE GENOMIC DNA]</scope>
    <source>
        <strain evidence="4">CG17_big_fil_post_rev_8_21_14_2_50_48_46</strain>
    </source>
</reference>
<evidence type="ECO:0000313" key="4">
    <source>
        <dbReference type="EMBL" id="PIW18825.1"/>
    </source>
</evidence>
<dbReference type="EMBL" id="PFFQ01000009">
    <property type="protein sequence ID" value="PIW18825.1"/>
    <property type="molecule type" value="Genomic_DNA"/>
</dbReference>
<dbReference type="GO" id="GO:0016773">
    <property type="term" value="F:phosphotransferase activity, alcohol group as acceptor"/>
    <property type="evidence" value="ECO:0007669"/>
    <property type="project" value="InterPro"/>
</dbReference>
<dbReference type="Gene3D" id="3.40.1190.20">
    <property type="match status" value="1"/>
</dbReference>
<sequence length="339" mass="36184">MNTPDLLKALELLKAPRIAVIGDLILDEYIEGEVRRISREAPVPIVEEKFRSFKPGGAANTLANLATLGAQARAIGVVGQDTSGPILIELLKNLGIAVEDIFVDPQVPTTTKTRISAHSRQSVTQQVLRLDRLPQSPLDQATLTRLGDCLEAAIAESDLVLVSDYGNGVIVPALIEQVRQVCAKQDKPWIVDSQEDLRLFHGATLLTPNKPEAENNLGALIQTPEELLVAGQKLLEITQTKAVLITCGDEGMSLFERNGQTHQVAALNKTEVFDVTGAGDTVVATLATALASGCTMPESMELANLAASIVIRRLGSSTTTPTEMKATLLQLSTKGNSPA</sequence>
<keyword evidence="1" id="KW-0808">Transferase</keyword>
<evidence type="ECO:0000313" key="5">
    <source>
        <dbReference type="Proteomes" id="UP000231019"/>
    </source>
</evidence>